<evidence type="ECO:0000313" key="2">
    <source>
        <dbReference type="EMBL" id="JAS55134.1"/>
    </source>
</evidence>
<reference evidence="2" key="1">
    <citation type="submission" date="2015-11" db="EMBL/GenBank/DDBJ databases">
        <title>De novo transcriptome assembly of four potential Pierce s Disease insect vectors from Arizona vineyards.</title>
        <authorList>
            <person name="Tassone E.E."/>
        </authorList>
    </citation>
    <scope>NUCLEOTIDE SEQUENCE</scope>
</reference>
<dbReference type="GO" id="GO:0003824">
    <property type="term" value="F:catalytic activity"/>
    <property type="evidence" value="ECO:0007669"/>
    <property type="project" value="InterPro"/>
</dbReference>
<dbReference type="Pfam" id="PF14529">
    <property type="entry name" value="Exo_endo_phos_2"/>
    <property type="match status" value="1"/>
</dbReference>
<protein>
    <recommendedName>
        <fullName evidence="1">Endonuclease/exonuclease/phosphatase domain-containing protein</fullName>
    </recommendedName>
</protein>
<accession>A0A1B6FY76</accession>
<dbReference type="PANTHER" id="PTHR33273">
    <property type="entry name" value="DOMAIN-CONTAINING PROTEIN, PUTATIVE-RELATED"/>
    <property type="match status" value="1"/>
</dbReference>
<feature type="domain" description="Endonuclease/exonuclease/phosphatase" evidence="1">
    <location>
        <begin position="18"/>
        <end position="134"/>
    </location>
</feature>
<proteinExistence type="predicted"/>
<dbReference type="SUPFAM" id="SSF56219">
    <property type="entry name" value="DNase I-like"/>
    <property type="match status" value="1"/>
</dbReference>
<dbReference type="PANTHER" id="PTHR33273:SF2">
    <property type="entry name" value="ENDONUCLEASE_EXONUCLEASE_PHOSPHATASE DOMAIN-CONTAINING PROTEIN"/>
    <property type="match status" value="1"/>
</dbReference>
<dbReference type="AlphaFoldDB" id="A0A1B6FY76"/>
<feature type="non-terminal residue" evidence="2">
    <location>
        <position position="240"/>
    </location>
</feature>
<dbReference type="EMBL" id="GECZ01014635">
    <property type="protein sequence ID" value="JAS55134.1"/>
    <property type="molecule type" value="Transcribed_RNA"/>
</dbReference>
<name>A0A1B6FY76_9HEMI</name>
<dbReference type="Gene3D" id="3.60.10.10">
    <property type="entry name" value="Endonuclease/exonuclease/phosphatase"/>
    <property type="match status" value="1"/>
</dbReference>
<evidence type="ECO:0000259" key="1">
    <source>
        <dbReference type="Pfam" id="PF14529"/>
    </source>
</evidence>
<gene>
    <name evidence="2" type="ORF">g.33713</name>
</gene>
<dbReference type="InterPro" id="IPR005135">
    <property type="entry name" value="Endo/exonuclease/phosphatase"/>
</dbReference>
<sequence length="240" mass="28182">MVAVSVEVTTQQGKKEVVVASAYFPNPSTHCPPIEMERLLQYCGDRGVGLILGCDCNAHHTYWGSTNVNNRGEELLQFIFSHDLELANKGSEPTFITKVRQEVFDITLFKNLRGINLVRWHVSQEASLSDHRLIRFDIEAQVETKVTYRVPKSTNWRGYKESLMEELVELEPYQKNEFELDRSAQMVENAIVKAYEENCPLRNNRLKKDVPWWTRRLEKLRNRTRKLYKWARRVGDWDSY</sequence>
<organism evidence="2">
    <name type="scientific">Cuerna arida</name>
    <dbReference type="NCBI Taxonomy" id="1464854"/>
    <lineage>
        <taxon>Eukaryota</taxon>
        <taxon>Metazoa</taxon>
        <taxon>Ecdysozoa</taxon>
        <taxon>Arthropoda</taxon>
        <taxon>Hexapoda</taxon>
        <taxon>Insecta</taxon>
        <taxon>Pterygota</taxon>
        <taxon>Neoptera</taxon>
        <taxon>Paraneoptera</taxon>
        <taxon>Hemiptera</taxon>
        <taxon>Auchenorrhyncha</taxon>
        <taxon>Membracoidea</taxon>
        <taxon>Cicadellidae</taxon>
        <taxon>Cicadellinae</taxon>
        <taxon>Proconiini</taxon>
        <taxon>Cuerna</taxon>
    </lineage>
</organism>
<dbReference type="InterPro" id="IPR036691">
    <property type="entry name" value="Endo/exonu/phosph_ase_sf"/>
</dbReference>